<feature type="compositionally biased region" description="Pro residues" evidence="1">
    <location>
        <begin position="97"/>
        <end position="111"/>
    </location>
</feature>
<gene>
    <name evidence="2" type="ORF">Pmani_006920</name>
</gene>
<feature type="region of interest" description="Disordered" evidence="1">
    <location>
        <begin position="1"/>
        <end position="138"/>
    </location>
</feature>
<reference evidence="2" key="1">
    <citation type="submission" date="2023-11" db="EMBL/GenBank/DDBJ databases">
        <title>Genome assemblies of two species of porcelain crab, Petrolisthes cinctipes and Petrolisthes manimaculis (Anomura: Porcellanidae).</title>
        <authorList>
            <person name="Angst P."/>
        </authorList>
    </citation>
    <scope>NUCLEOTIDE SEQUENCE</scope>
    <source>
        <strain evidence="2">PB745_02</strain>
        <tissue evidence="2">Gill</tissue>
    </source>
</reference>
<organism evidence="2 3">
    <name type="scientific">Petrolisthes manimaculis</name>
    <dbReference type="NCBI Taxonomy" id="1843537"/>
    <lineage>
        <taxon>Eukaryota</taxon>
        <taxon>Metazoa</taxon>
        <taxon>Ecdysozoa</taxon>
        <taxon>Arthropoda</taxon>
        <taxon>Crustacea</taxon>
        <taxon>Multicrustacea</taxon>
        <taxon>Malacostraca</taxon>
        <taxon>Eumalacostraca</taxon>
        <taxon>Eucarida</taxon>
        <taxon>Decapoda</taxon>
        <taxon>Pleocyemata</taxon>
        <taxon>Anomura</taxon>
        <taxon>Galatheoidea</taxon>
        <taxon>Porcellanidae</taxon>
        <taxon>Petrolisthes</taxon>
    </lineage>
</organism>
<keyword evidence="3" id="KW-1185">Reference proteome</keyword>
<evidence type="ECO:0000313" key="3">
    <source>
        <dbReference type="Proteomes" id="UP001292094"/>
    </source>
</evidence>
<dbReference type="Proteomes" id="UP001292094">
    <property type="component" value="Unassembled WGS sequence"/>
</dbReference>
<proteinExistence type="predicted"/>
<accession>A0AAE1UKM7</accession>
<feature type="compositionally biased region" description="Polar residues" evidence="1">
    <location>
        <begin position="57"/>
        <end position="95"/>
    </location>
</feature>
<feature type="compositionally biased region" description="Pro residues" evidence="1">
    <location>
        <begin position="20"/>
        <end position="56"/>
    </location>
</feature>
<sequence>MPLRGRKIKGNTPSHLPNPKYSPPPLTTITTPFPPHPSTDQPSPPQYRPLHPPPPDTTLSYPLQTAPHNTVSTPPGQKTQKSDTTSFLLSSQRVSPPSLPFIPTQPSPPPRSASLSHVLSTESDSPLTTSHSHSSSYTRLFPFLTS</sequence>
<dbReference type="AlphaFoldDB" id="A0AAE1UKM7"/>
<evidence type="ECO:0000256" key="1">
    <source>
        <dbReference type="SAM" id="MobiDB-lite"/>
    </source>
</evidence>
<feature type="compositionally biased region" description="Polar residues" evidence="1">
    <location>
        <begin position="113"/>
        <end position="127"/>
    </location>
</feature>
<comment type="caution">
    <text evidence="2">The sequence shown here is derived from an EMBL/GenBank/DDBJ whole genome shotgun (WGS) entry which is preliminary data.</text>
</comment>
<dbReference type="EMBL" id="JAWZYT010000525">
    <property type="protein sequence ID" value="KAK4322325.1"/>
    <property type="molecule type" value="Genomic_DNA"/>
</dbReference>
<protein>
    <submittedName>
        <fullName evidence="2">Uncharacterized protein</fullName>
    </submittedName>
</protein>
<name>A0AAE1UKM7_9EUCA</name>
<evidence type="ECO:0000313" key="2">
    <source>
        <dbReference type="EMBL" id="KAK4322325.1"/>
    </source>
</evidence>